<dbReference type="Pfam" id="PF01628">
    <property type="entry name" value="HrcA"/>
    <property type="match status" value="1"/>
</dbReference>
<gene>
    <name evidence="5 8" type="primary">hrcA</name>
    <name evidence="8" type="ORF">D3Y57_16190</name>
</gene>
<evidence type="ECO:0000256" key="5">
    <source>
        <dbReference type="HAMAP-Rule" id="MF_00081"/>
    </source>
</evidence>
<feature type="domain" description="Heat-inducible transcription repressor HrcA C-terminal" evidence="6">
    <location>
        <begin position="109"/>
        <end position="331"/>
    </location>
</feature>
<organism evidence="8 9">
    <name type="scientific">Sphingomonas paeninsulae</name>
    <dbReference type="NCBI Taxonomy" id="2319844"/>
    <lineage>
        <taxon>Bacteria</taxon>
        <taxon>Pseudomonadati</taxon>
        <taxon>Pseudomonadota</taxon>
        <taxon>Alphaproteobacteria</taxon>
        <taxon>Sphingomonadales</taxon>
        <taxon>Sphingomonadaceae</taxon>
        <taxon>Sphingomonas</taxon>
    </lineage>
</organism>
<dbReference type="OrthoDB" id="9783139at2"/>
<comment type="similarity">
    <text evidence="5">Belongs to the HrcA family.</text>
</comment>
<name>A0A494TNY6_SPHPE</name>
<evidence type="ECO:0000256" key="3">
    <source>
        <dbReference type="ARBA" id="ARBA00023016"/>
    </source>
</evidence>
<sequence length="346" mass="36339">MAAPVTELTDRARDVFRIVVDSYIESGAPVGSRTISKLSGLNLSSASIRNVMQDLEELGLLAAPHTSAGRMPTETGLRLFVDGMMQASEPTREERAVIESRLSGGGPVEDALAAATLALSGLSSCAGLVLVPTHQPRLKQFAFVSLSPEQALIVLVGDDGSVENRVIALPAGMNASALTEAGNYMTARLSGMTLVEAAAEVAGEVRQERAALDAASHTLIERGLAIWSQDHAARPVLIVRGQANLIEDGDAAALERVRQLLGEIEGKEEIARLLDSARSGSATKVFIGSENKLFALSGSSVIAAPYRGSDGRVVGVVGVIGPTRLNYARVVPMVDFTAQTLTRLMA</sequence>
<evidence type="ECO:0000259" key="7">
    <source>
        <dbReference type="Pfam" id="PF03444"/>
    </source>
</evidence>
<dbReference type="HAMAP" id="MF_00081">
    <property type="entry name" value="HrcA"/>
    <property type="match status" value="1"/>
</dbReference>
<evidence type="ECO:0000256" key="4">
    <source>
        <dbReference type="ARBA" id="ARBA00023163"/>
    </source>
</evidence>
<dbReference type="PANTHER" id="PTHR34824">
    <property type="entry name" value="HEAT-INDUCIBLE TRANSCRIPTION REPRESSOR HRCA"/>
    <property type="match status" value="1"/>
</dbReference>
<dbReference type="InterPro" id="IPR021153">
    <property type="entry name" value="HrcA_C"/>
</dbReference>
<dbReference type="AlphaFoldDB" id="A0A494TNY6"/>
<feature type="domain" description="Winged helix-turn-helix transcription repressor HrcA DNA-binding" evidence="7">
    <location>
        <begin position="7"/>
        <end position="75"/>
    </location>
</feature>
<evidence type="ECO:0000313" key="9">
    <source>
        <dbReference type="Proteomes" id="UP000276254"/>
    </source>
</evidence>
<dbReference type="GO" id="GO:0045892">
    <property type="term" value="P:negative regulation of DNA-templated transcription"/>
    <property type="evidence" value="ECO:0007669"/>
    <property type="project" value="UniProtKB-UniRule"/>
</dbReference>
<dbReference type="InterPro" id="IPR002571">
    <property type="entry name" value="HrcA"/>
</dbReference>
<proteinExistence type="inferred from homology"/>
<keyword evidence="1 5" id="KW-0678">Repressor</keyword>
<evidence type="ECO:0000259" key="6">
    <source>
        <dbReference type="Pfam" id="PF01628"/>
    </source>
</evidence>
<dbReference type="NCBIfam" id="TIGR00331">
    <property type="entry name" value="hrcA"/>
    <property type="match status" value="1"/>
</dbReference>
<dbReference type="SUPFAM" id="SSF55781">
    <property type="entry name" value="GAF domain-like"/>
    <property type="match status" value="1"/>
</dbReference>
<protein>
    <recommendedName>
        <fullName evidence="5">Heat-inducible transcription repressor HrcA</fullName>
    </recommendedName>
</protein>
<accession>A0A494TNY6</accession>
<dbReference type="Proteomes" id="UP000276254">
    <property type="component" value="Chromosome"/>
</dbReference>
<dbReference type="SUPFAM" id="SSF46785">
    <property type="entry name" value="Winged helix' DNA-binding domain"/>
    <property type="match status" value="1"/>
</dbReference>
<keyword evidence="4 5" id="KW-0804">Transcription</keyword>
<dbReference type="PIRSF" id="PIRSF005485">
    <property type="entry name" value="HrcA"/>
    <property type="match status" value="1"/>
</dbReference>
<dbReference type="InterPro" id="IPR029016">
    <property type="entry name" value="GAF-like_dom_sf"/>
</dbReference>
<dbReference type="Gene3D" id="1.10.10.10">
    <property type="entry name" value="Winged helix-like DNA-binding domain superfamily/Winged helix DNA-binding domain"/>
    <property type="match status" value="1"/>
</dbReference>
<dbReference type="GO" id="GO:0003677">
    <property type="term" value="F:DNA binding"/>
    <property type="evidence" value="ECO:0007669"/>
    <property type="project" value="InterPro"/>
</dbReference>
<comment type="function">
    <text evidence="5">Negative regulator of class I heat shock genes (grpE-dnaK-dnaJ and groELS operons). Prevents heat-shock induction of these operons.</text>
</comment>
<dbReference type="Pfam" id="PF03444">
    <property type="entry name" value="WHD_HrcA"/>
    <property type="match status" value="1"/>
</dbReference>
<dbReference type="InterPro" id="IPR005104">
    <property type="entry name" value="WHTH_HrcA_DNA-bd"/>
</dbReference>
<keyword evidence="9" id="KW-1185">Reference proteome</keyword>
<dbReference type="InterPro" id="IPR036388">
    <property type="entry name" value="WH-like_DNA-bd_sf"/>
</dbReference>
<keyword evidence="2 5" id="KW-0805">Transcription regulation</keyword>
<dbReference type="Gene3D" id="3.30.450.40">
    <property type="match status" value="1"/>
</dbReference>
<dbReference type="PANTHER" id="PTHR34824:SF1">
    <property type="entry name" value="HEAT-INDUCIBLE TRANSCRIPTION REPRESSOR HRCA"/>
    <property type="match status" value="1"/>
</dbReference>
<keyword evidence="3 5" id="KW-0346">Stress response</keyword>
<evidence type="ECO:0000256" key="2">
    <source>
        <dbReference type="ARBA" id="ARBA00023015"/>
    </source>
</evidence>
<dbReference type="InterPro" id="IPR036390">
    <property type="entry name" value="WH_DNA-bd_sf"/>
</dbReference>
<evidence type="ECO:0000256" key="1">
    <source>
        <dbReference type="ARBA" id="ARBA00022491"/>
    </source>
</evidence>
<reference evidence="8 9" key="1">
    <citation type="submission" date="2018-09" db="EMBL/GenBank/DDBJ databases">
        <title>Sphingomonas peninsula sp. nov., isolated from fildes peninsula, Antarctic soil.</title>
        <authorList>
            <person name="Yingchao G."/>
        </authorList>
    </citation>
    <scope>NUCLEOTIDE SEQUENCE [LARGE SCALE GENOMIC DNA]</scope>
    <source>
        <strain evidence="8 9">YZ-8</strain>
    </source>
</reference>
<dbReference type="KEGG" id="spha:D3Y57_16190"/>
<dbReference type="RefSeq" id="WP_121154237.1">
    <property type="nucleotide sequence ID" value="NZ_CP032829.1"/>
</dbReference>
<evidence type="ECO:0000313" key="8">
    <source>
        <dbReference type="EMBL" id="AYJ87188.1"/>
    </source>
</evidence>
<dbReference type="EMBL" id="CP032829">
    <property type="protein sequence ID" value="AYJ87188.1"/>
    <property type="molecule type" value="Genomic_DNA"/>
</dbReference>